<comment type="caution">
    <text evidence="1">The sequence shown here is derived from an EMBL/GenBank/DDBJ whole genome shotgun (WGS) entry which is preliminary data.</text>
</comment>
<reference evidence="1 2" key="1">
    <citation type="journal article" date="2021" name="Plant Biotechnol. J.">
        <title>Multi-omics assisted identification of the key and species-specific regulatory components of drought-tolerant mechanisms in Gossypium stocksii.</title>
        <authorList>
            <person name="Yu D."/>
            <person name="Ke L."/>
            <person name="Zhang D."/>
            <person name="Wu Y."/>
            <person name="Sun Y."/>
            <person name="Mei J."/>
            <person name="Sun J."/>
            <person name="Sun Y."/>
        </authorList>
    </citation>
    <scope>NUCLEOTIDE SEQUENCE [LARGE SCALE GENOMIC DNA]</scope>
    <source>
        <strain evidence="2">cv. E1</strain>
        <tissue evidence="1">Leaf</tissue>
    </source>
</reference>
<dbReference type="PANTHER" id="PTHR33710:SF77">
    <property type="entry name" value="DNASE I-LIKE SUPERFAMILY PROTEIN"/>
    <property type="match status" value="1"/>
</dbReference>
<protein>
    <submittedName>
        <fullName evidence="1">Uncharacterized protein</fullName>
    </submittedName>
</protein>
<keyword evidence="2" id="KW-1185">Reference proteome</keyword>
<organism evidence="1 2">
    <name type="scientific">Gossypium stocksii</name>
    <dbReference type="NCBI Taxonomy" id="47602"/>
    <lineage>
        <taxon>Eukaryota</taxon>
        <taxon>Viridiplantae</taxon>
        <taxon>Streptophyta</taxon>
        <taxon>Embryophyta</taxon>
        <taxon>Tracheophyta</taxon>
        <taxon>Spermatophyta</taxon>
        <taxon>Magnoliopsida</taxon>
        <taxon>eudicotyledons</taxon>
        <taxon>Gunneridae</taxon>
        <taxon>Pentapetalae</taxon>
        <taxon>rosids</taxon>
        <taxon>malvids</taxon>
        <taxon>Malvales</taxon>
        <taxon>Malvaceae</taxon>
        <taxon>Malvoideae</taxon>
        <taxon>Gossypium</taxon>
    </lineage>
</organism>
<dbReference type="OrthoDB" id="1001832at2759"/>
<dbReference type="Proteomes" id="UP000828251">
    <property type="component" value="Unassembled WGS sequence"/>
</dbReference>
<evidence type="ECO:0000313" key="1">
    <source>
        <dbReference type="EMBL" id="KAH1039357.1"/>
    </source>
</evidence>
<dbReference type="SUPFAM" id="SSF56219">
    <property type="entry name" value="DNase I-like"/>
    <property type="match status" value="1"/>
</dbReference>
<dbReference type="InterPro" id="IPR036691">
    <property type="entry name" value="Endo/exonu/phosph_ase_sf"/>
</dbReference>
<gene>
    <name evidence="1" type="ORF">J1N35_041100</name>
</gene>
<dbReference type="EMBL" id="JAIQCV010000012">
    <property type="protein sequence ID" value="KAH1039357.1"/>
    <property type="molecule type" value="Genomic_DNA"/>
</dbReference>
<dbReference type="AlphaFoldDB" id="A0A9D3ZIZ4"/>
<proteinExistence type="predicted"/>
<dbReference type="PANTHER" id="PTHR33710">
    <property type="entry name" value="BNAC02G09200D PROTEIN"/>
    <property type="match status" value="1"/>
</dbReference>
<name>A0A9D3ZIZ4_9ROSI</name>
<sequence length="308" mass="36218">MIGGLTNERRCPQFGDFVEKVELHDLGFKRSPFTWHKGALFERLDRALGNEAWIHNFPNSLVTHLPKIKSNHYPLLLNQNLDIVLPRGRLFRFLASWTEHPTFDDFMNDKWFFTGDMVDSLSKLTLNLKEWNKQIYEHMTTKKRHLVHKIDNIQSRMDFSGLNCFSQVDLSLRQELENVLHHEELFWKQKARCDWLHLGDRNTKFFHSRAILKRKSNRITAIRNNDGEWIFDPETIEAEANTFFQKLYGERPDTIGVFPPSNFPKLEDDNVNFLGNLVTYEEIKDALFDMAPLKAPGSDGFDALFFQK</sequence>
<accession>A0A9D3ZIZ4</accession>
<evidence type="ECO:0000313" key="2">
    <source>
        <dbReference type="Proteomes" id="UP000828251"/>
    </source>
</evidence>